<name>A0ABU5H8N9_9BACT</name>
<dbReference type="InterPro" id="IPR008271">
    <property type="entry name" value="Ser/Thr_kinase_AS"/>
</dbReference>
<dbReference type="InterPro" id="IPR050660">
    <property type="entry name" value="NEK_Ser/Thr_kinase"/>
</dbReference>
<reference evidence="9 10" key="1">
    <citation type="submission" date="2023-12" db="EMBL/GenBank/DDBJ databases">
        <title>the genome sequence of Hyalangium sp. s54d21.</title>
        <authorList>
            <person name="Zhang X."/>
        </authorList>
    </citation>
    <scope>NUCLEOTIDE SEQUENCE [LARGE SCALE GENOMIC DNA]</scope>
    <source>
        <strain evidence="10">s54d21</strain>
    </source>
</reference>
<dbReference type="InterPro" id="IPR017441">
    <property type="entry name" value="Protein_kinase_ATP_BS"/>
</dbReference>
<gene>
    <name evidence="9" type="ORF">SYV04_25815</name>
</gene>
<dbReference type="SUPFAM" id="SSF56112">
    <property type="entry name" value="Protein kinase-like (PK-like)"/>
    <property type="match status" value="1"/>
</dbReference>
<dbReference type="Gene3D" id="3.30.200.20">
    <property type="entry name" value="Phosphorylase Kinase, domain 1"/>
    <property type="match status" value="1"/>
</dbReference>
<dbReference type="SMART" id="SM00220">
    <property type="entry name" value="S_TKc"/>
    <property type="match status" value="1"/>
</dbReference>
<sequence length="686" mass="74698">MGSYRVDARLGAGGFGTVFRAERGGELYALKALSLQEVGEWAEREVVVLARVKHPNVARLRGFWQWPDHEPRYLVVVMEYVPGRRLDVWTRTENPSARQVLRLLLGVTRALMAVHRAKVVHRDVKEANIIVRESDGEAVLVDFGVSGCEEASRVTGGMMPPGTPGYRSPEAWKFRRENKGDPGARYRPTPADDMFALGIVLYWMLTDVLPFAESDIEGVEALLTRPPTAPHVRNSRVPRELSELCLRLLENQPEVRLDAEAACKAVEELLTLEEAVWDEPLCEFFSEHNVTTNPEEGVDEEALWLNEVREAEARPRRGKRPPRLVAVSTLDAPKSAPTAATVPPAQQIPADQELLPEAEIGPHASIQHQALPAALVPPPKPVQEAPDDSMPMPSPPVLVPALPGAAPASMVELRLRVPSMGRWGRAAGLALAVALSALASRYSVLLPPPATPQALPAPAARTLNPESTRFDAPLPTWEGGWKVASPLKPLEAKRGSLFGFKEAGPVPVAPAATLEEDEASVRTPQQLKKELRAVKKALVMGSACTALACPGAEVLRSPEPKPCPPGAVEAMKERGISPGYVHGGTFFLVLEKGPQVTTVSEGRTNVRLIGPWGTMKGGTIFSGELIFGERVYGRLTQARTKDESFPVCIELWDEEGGRGLKREPNDGPNTAKVFSTMTLRVVSHFE</sequence>
<evidence type="ECO:0000313" key="10">
    <source>
        <dbReference type="Proteomes" id="UP001291309"/>
    </source>
</evidence>
<keyword evidence="10" id="KW-1185">Reference proteome</keyword>
<dbReference type="InterPro" id="IPR000719">
    <property type="entry name" value="Prot_kinase_dom"/>
</dbReference>
<proteinExistence type="inferred from homology"/>
<dbReference type="EMBL" id="JAXIVS010000009">
    <property type="protein sequence ID" value="MDY7229836.1"/>
    <property type="molecule type" value="Genomic_DNA"/>
</dbReference>
<dbReference type="PANTHER" id="PTHR43671:SF13">
    <property type="entry name" value="SERINE_THREONINE-PROTEIN KINASE NEK2"/>
    <property type="match status" value="1"/>
</dbReference>
<evidence type="ECO:0000256" key="6">
    <source>
        <dbReference type="ARBA" id="ARBA00022840"/>
    </source>
</evidence>
<organism evidence="9 10">
    <name type="scientific">Hyalangium rubrum</name>
    <dbReference type="NCBI Taxonomy" id="3103134"/>
    <lineage>
        <taxon>Bacteria</taxon>
        <taxon>Pseudomonadati</taxon>
        <taxon>Myxococcota</taxon>
        <taxon>Myxococcia</taxon>
        <taxon>Myxococcales</taxon>
        <taxon>Cystobacterineae</taxon>
        <taxon>Archangiaceae</taxon>
        <taxon>Hyalangium</taxon>
    </lineage>
</organism>
<keyword evidence="3" id="KW-0808">Transferase</keyword>
<evidence type="ECO:0000313" key="9">
    <source>
        <dbReference type="EMBL" id="MDY7229836.1"/>
    </source>
</evidence>
<feature type="binding site" evidence="7">
    <location>
        <position position="31"/>
    </location>
    <ligand>
        <name>ATP</name>
        <dbReference type="ChEBI" id="CHEBI:30616"/>
    </ligand>
</feature>
<keyword evidence="4 7" id="KW-0547">Nucleotide-binding</keyword>
<dbReference type="PROSITE" id="PS50011">
    <property type="entry name" value="PROTEIN_KINASE_DOM"/>
    <property type="match status" value="1"/>
</dbReference>
<keyword evidence="6 7" id="KW-0067">ATP-binding</keyword>
<keyword evidence="5 9" id="KW-0418">Kinase</keyword>
<dbReference type="InterPro" id="IPR011009">
    <property type="entry name" value="Kinase-like_dom_sf"/>
</dbReference>
<evidence type="ECO:0000256" key="3">
    <source>
        <dbReference type="ARBA" id="ARBA00022679"/>
    </source>
</evidence>
<evidence type="ECO:0000259" key="8">
    <source>
        <dbReference type="PROSITE" id="PS50011"/>
    </source>
</evidence>
<evidence type="ECO:0000256" key="5">
    <source>
        <dbReference type="ARBA" id="ARBA00022777"/>
    </source>
</evidence>
<dbReference type="PANTHER" id="PTHR43671">
    <property type="entry name" value="SERINE/THREONINE-PROTEIN KINASE NEK"/>
    <property type="match status" value="1"/>
</dbReference>
<evidence type="ECO:0000256" key="1">
    <source>
        <dbReference type="ARBA" id="ARBA00010886"/>
    </source>
</evidence>
<evidence type="ECO:0000256" key="7">
    <source>
        <dbReference type="PROSITE-ProRule" id="PRU10141"/>
    </source>
</evidence>
<evidence type="ECO:0000256" key="4">
    <source>
        <dbReference type="ARBA" id="ARBA00022741"/>
    </source>
</evidence>
<dbReference type="CDD" id="cd14014">
    <property type="entry name" value="STKc_PknB_like"/>
    <property type="match status" value="1"/>
</dbReference>
<dbReference type="Proteomes" id="UP001291309">
    <property type="component" value="Unassembled WGS sequence"/>
</dbReference>
<accession>A0ABU5H8N9</accession>
<dbReference type="PROSITE" id="PS00108">
    <property type="entry name" value="PROTEIN_KINASE_ST"/>
    <property type="match status" value="1"/>
</dbReference>
<dbReference type="GO" id="GO:0016301">
    <property type="term" value="F:kinase activity"/>
    <property type="evidence" value="ECO:0007669"/>
    <property type="project" value="UniProtKB-KW"/>
</dbReference>
<feature type="domain" description="Protein kinase" evidence="8">
    <location>
        <begin position="4"/>
        <end position="270"/>
    </location>
</feature>
<dbReference type="Gene3D" id="1.10.510.10">
    <property type="entry name" value="Transferase(Phosphotransferase) domain 1"/>
    <property type="match status" value="1"/>
</dbReference>
<comment type="similarity">
    <text evidence="1">Belongs to the protein kinase superfamily. NEK Ser/Thr protein kinase family. NIMA subfamily.</text>
</comment>
<dbReference type="EC" id="2.7.11.1" evidence="2"/>
<dbReference type="Pfam" id="PF00069">
    <property type="entry name" value="Pkinase"/>
    <property type="match status" value="1"/>
</dbReference>
<dbReference type="PROSITE" id="PS00107">
    <property type="entry name" value="PROTEIN_KINASE_ATP"/>
    <property type="match status" value="1"/>
</dbReference>
<evidence type="ECO:0000256" key="2">
    <source>
        <dbReference type="ARBA" id="ARBA00012513"/>
    </source>
</evidence>
<dbReference type="RefSeq" id="WP_321548556.1">
    <property type="nucleotide sequence ID" value="NZ_JAXIVS010000009.1"/>
</dbReference>
<comment type="caution">
    <text evidence="9">The sequence shown here is derived from an EMBL/GenBank/DDBJ whole genome shotgun (WGS) entry which is preliminary data.</text>
</comment>
<protein>
    <recommendedName>
        <fullName evidence="2">non-specific serine/threonine protein kinase</fullName>
        <ecNumber evidence="2">2.7.11.1</ecNumber>
    </recommendedName>
</protein>